<evidence type="ECO:0000256" key="1">
    <source>
        <dbReference type="SAM" id="MobiDB-lite"/>
    </source>
</evidence>
<dbReference type="AlphaFoldDB" id="A0A0S4WTC8"/>
<dbReference type="EMBL" id="LN899820">
    <property type="protein sequence ID" value="CUV54583.1"/>
    <property type="molecule type" value="Genomic_DNA"/>
</dbReference>
<sequence>MNNHAFDARSSRHGWAVEHTLAPDLPSVTQGNKAPGLNDFSG</sequence>
<organism evidence="2">
    <name type="scientific">Ralstonia solanacearum</name>
    <name type="common">Pseudomonas solanacearum</name>
    <dbReference type="NCBI Taxonomy" id="305"/>
    <lineage>
        <taxon>Bacteria</taxon>
        <taxon>Pseudomonadati</taxon>
        <taxon>Pseudomonadota</taxon>
        <taxon>Betaproteobacteria</taxon>
        <taxon>Burkholderiales</taxon>
        <taxon>Burkholderiaceae</taxon>
        <taxon>Ralstonia</taxon>
        <taxon>Ralstonia solanacearum species complex</taxon>
    </lineage>
</organism>
<name>A0A0S4WTC8_RALSL</name>
<accession>A0A0S4WTC8</accession>
<proteinExistence type="predicted"/>
<feature type="region of interest" description="Disordered" evidence="1">
    <location>
        <begin position="22"/>
        <end position="42"/>
    </location>
</feature>
<reference evidence="2" key="1">
    <citation type="submission" date="2015-10" db="EMBL/GenBank/DDBJ databases">
        <authorList>
            <person name="Gilbert D.G."/>
        </authorList>
    </citation>
    <scope>NUCLEOTIDE SEQUENCE</scope>
    <source>
        <strain evidence="2">Phyl III-seqv23</strain>
    </source>
</reference>
<protein>
    <submittedName>
        <fullName evidence="2">Uncharacterized protein</fullName>
    </submittedName>
</protein>
<gene>
    <name evidence="2" type="ORF">RUN215_v1_370034</name>
</gene>
<evidence type="ECO:0000313" key="2">
    <source>
        <dbReference type="EMBL" id="CUV54583.1"/>
    </source>
</evidence>